<evidence type="ECO:0000256" key="1">
    <source>
        <dbReference type="ARBA" id="ARBA00022692"/>
    </source>
</evidence>
<protein>
    <submittedName>
        <fullName evidence="6">MFS transporter</fullName>
    </submittedName>
</protein>
<feature type="transmembrane region" description="Helical" evidence="4">
    <location>
        <begin position="279"/>
        <end position="298"/>
    </location>
</feature>
<evidence type="ECO:0000256" key="2">
    <source>
        <dbReference type="ARBA" id="ARBA00022989"/>
    </source>
</evidence>
<proteinExistence type="predicted"/>
<feature type="transmembrane region" description="Helical" evidence="4">
    <location>
        <begin position="249"/>
        <end position="267"/>
    </location>
</feature>
<dbReference type="InterPro" id="IPR020846">
    <property type="entry name" value="MFS_dom"/>
</dbReference>
<evidence type="ECO:0000313" key="6">
    <source>
        <dbReference type="EMBL" id="QJE73828.1"/>
    </source>
</evidence>
<keyword evidence="2 4" id="KW-1133">Transmembrane helix</keyword>
<dbReference type="Proteomes" id="UP000501891">
    <property type="component" value="Chromosome"/>
</dbReference>
<accession>A0A858R8V7</accession>
<gene>
    <name evidence="6" type="ORF">HHL28_12635</name>
</gene>
<feature type="domain" description="Major facilitator superfamily (MFS) profile" evidence="5">
    <location>
        <begin position="8"/>
        <end position="394"/>
    </location>
</feature>
<evidence type="ECO:0000259" key="5">
    <source>
        <dbReference type="PROSITE" id="PS50850"/>
    </source>
</evidence>
<feature type="transmembrane region" description="Helical" evidence="4">
    <location>
        <begin position="215"/>
        <end position="237"/>
    </location>
</feature>
<dbReference type="InterPro" id="IPR011701">
    <property type="entry name" value="MFS"/>
</dbReference>
<dbReference type="GO" id="GO:0022857">
    <property type="term" value="F:transmembrane transporter activity"/>
    <property type="evidence" value="ECO:0007669"/>
    <property type="project" value="InterPro"/>
</dbReference>
<dbReference type="EMBL" id="CP051775">
    <property type="protein sequence ID" value="QJE73828.1"/>
    <property type="molecule type" value="Genomic_DNA"/>
</dbReference>
<feature type="transmembrane region" description="Helical" evidence="4">
    <location>
        <begin position="107"/>
        <end position="128"/>
    </location>
</feature>
<keyword evidence="7" id="KW-1185">Reference proteome</keyword>
<feature type="transmembrane region" description="Helical" evidence="4">
    <location>
        <begin position="165"/>
        <end position="184"/>
    </location>
</feature>
<organism evidence="6 7">
    <name type="scientific">Aerophototrophica crusticola</name>
    <dbReference type="NCBI Taxonomy" id="1709002"/>
    <lineage>
        <taxon>Bacteria</taxon>
        <taxon>Pseudomonadati</taxon>
        <taxon>Pseudomonadota</taxon>
        <taxon>Alphaproteobacteria</taxon>
        <taxon>Rhodospirillales</taxon>
        <taxon>Rhodospirillaceae</taxon>
        <taxon>Aerophototrophica</taxon>
    </lineage>
</organism>
<feature type="transmembrane region" description="Helical" evidence="4">
    <location>
        <begin position="338"/>
        <end position="358"/>
    </location>
</feature>
<keyword evidence="1 4" id="KW-0812">Transmembrane</keyword>
<dbReference type="KEGG" id="acru:HHL28_12635"/>
<evidence type="ECO:0000256" key="3">
    <source>
        <dbReference type="ARBA" id="ARBA00023136"/>
    </source>
</evidence>
<dbReference type="SUPFAM" id="SSF103473">
    <property type="entry name" value="MFS general substrate transporter"/>
    <property type="match status" value="1"/>
</dbReference>
<dbReference type="PANTHER" id="PTHR11360:SF284">
    <property type="entry name" value="EG:103B4.3 PROTEIN-RELATED"/>
    <property type="match status" value="1"/>
</dbReference>
<dbReference type="Pfam" id="PF07690">
    <property type="entry name" value="MFS_1"/>
    <property type="match status" value="1"/>
</dbReference>
<dbReference type="InterPro" id="IPR050327">
    <property type="entry name" value="Proton-linked_MCT"/>
</dbReference>
<feature type="transmembrane region" description="Helical" evidence="4">
    <location>
        <begin position="76"/>
        <end position="101"/>
    </location>
</feature>
<dbReference type="AlphaFoldDB" id="A0A858R8V7"/>
<dbReference type="PROSITE" id="PS50850">
    <property type="entry name" value="MFS"/>
    <property type="match status" value="1"/>
</dbReference>
<keyword evidence="3 4" id="KW-0472">Membrane</keyword>
<name>A0A858R8V7_9PROT</name>
<reference evidence="6" key="1">
    <citation type="submission" date="2020-04" db="EMBL/GenBank/DDBJ databases">
        <title>A desert anoxygenic phototrophic bacterium fixes CO2 using RubisCO under aerobic conditions.</title>
        <authorList>
            <person name="Tang K."/>
        </authorList>
    </citation>
    <scope>NUCLEOTIDE SEQUENCE [LARGE SCALE GENOMIC DNA]</scope>
    <source>
        <strain evidence="6">MIMtkB3</strain>
    </source>
</reference>
<dbReference type="PANTHER" id="PTHR11360">
    <property type="entry name" value="MONOCARBOXYLATE TRANSPORTER"/>
    <property type="match status" value="1"/>
</dbReference>
<feature type="transmembrane region" description="Helical" evidence="4">
    <location>
        <begin position="370"/>
        <end position="389"/>
    </location>
</feature>
<sequence>MPSRGPSALTVLLCGSFALAVAMGIRQIFGLVLLPVSQSQGWAVTSVSFAFALQQIVWGVVPPLFGALADTKGPRLVVAGGGLAYAAGLVLMALGGSVFAFQVGAGLLVGTALGALGFSIVLGAVARVTPPEKRSLYFGIASAGGSFGMFAFVPLGQSLIGDQGWQVALMAMALLALLVVPMAWPLGGPPPRPAEAAPGPSLREALALAGRHEGYWLLSLGFFVCGFQLAFITTHLPGYVASCGLMPEVGAWALALVGLFNIIGSLAAGQLGGRYRPKYLLSAIYGLRGLLITLFLLLPKTPGVTLAFAASMGLLWLSTVPLTTGVVAGIFGPRFVSTLFGLVFLSHQVGAFLGAFLGGISVEAFGNYDAVWYASIGLSVLAALVHLPIRDRRLAAFANA</sequence>
<feature type="transmembrane region" description="Helical" evidence="4">
    <location>
        <begin position="304"/>
        <end position="331"/>
    </location>
</feature>
<dbReference type="CDD" id="cd17355">
    <property type="entry name" value="MFS_YcxA_like"/>
    <property type="match status" value="1"/>
</dbReference>
<evidence type="ECO:0000256" key="4">
    <source>
        <dbReference type="SAM" id="Phobius"/>
    </source>
</evidence>
<dbReference type="Gene3D" id="1.20.1250.20">
    <property type="entry name" value="MFS general substrate transporter like domains"/>
    <property type="match status" value="2"/>
</dbReference>
<dbReference type="InterPro" id="IPR036259">
    <property type="entry name" value="MFS_trans_sf"/>
</dbReference>
<evidence type="ECO:0000313" key="7">
    <source>
        <dbReference type="Proteomes" id="UP000501891"/>
    </source>
</evidence>
<feature type="transmembrane region" description="Helical" evidence="4">
    <location>
        <begin position="135"/>
        <end position="153"/>
    </location>
</feature>
<feature type="transmembrane region" description="Helical" evidence="4">
    <location>
        <begin position="48"/>
        <end position="69"/>
    </location>
</feature>